<keyword evidence="15" id="KW-0862">Zinc</keyword>
<comment type="cofactor">
    <cofactor evidence="2">
        <name>Zn(2+)</name>
        <dbReference type="ChEBI" id="CHEBI:29105"/>
    </cofactor>
</comment>
<name>A0A5B8XE03_9RICK</name>
<comment type="catalytic activity">
    <reaction evidence="17">
        <text>GTP + 4 H2O = 2,5-diamino-6-hydroxy-4-(5-phosphoribosylamino)-pyrimidine + formate + 2 phosphate + 3 H(+)</text>
        <dbReference type="Rhea" id="RHEA:23704"/>
        <dbReference type="ChEBI" id="CHEBI:15377"/>
        <dbReference type="ChEBI" id="CHEBI:15378"/>
        <dbReference type="ChEBI" id="CHEBI:15740"/>
        <dbReference type="ChEBI" id="CHEBI:37565"/>
        <dbReference type="ChEBI" id="CHEBI:43474"/>
        <dbReference type="ChEBI" id="CHEBI:58614"/>
        <dbReference type="EC" id="3.5.4.25"/>
    </reaction>
</comment>
<dbReference type="EMBL" id="CP029077">
    <property type="protein sequence ID" value="QED23538.1"/>
    <property type="molecule type" value="Genomic_DNA"/>
</dbReference>
<dbReference type="AlphaFoldDB" id="A0A5B8XE03"/>
<proteinExistence type="inferred from homology"/>
<dbReference type="Pfam" id="PF00926">
    <property type="entry name" value="DHBP_synthase"/>
    <property type="match status" value="1"/>
</dbReference>
<accession>A0A5B8XE03</accession>
<dbReference type="SUPFAM" id="SSF142695">
    <property type="entry name" value="RibA-like"/>
    <property type="match status" value="1"/>
</dbReference>
<evidence type="ECO:0000256" key="16">
    <source>
        <dbReference type="ARBA" id="ARBA00023134"/>
    </source>
</evidence>
<dbReference type="Gene3D" id="3.40.50.10990">
    <property type="entry name" value="GTP cyclohydrolase II"/>
    <property type="match status" value="1"/>
</dbReference>
<dbReference type="InterPro" id="IPR036144">
    <property type="entry name" value="RibA-like_sf"/>
</dbReference>
<evidence type="ECO:0000256" key="5">
    <source>
        <dbReference type="ARBA" id="ARBA00004904"/>
    </source>
</evidence>
<evidence type="ECO:0000256" key="13">
    <source>
        <dbReference type="ARBA" id="ARBA00022741"/>
    </source>
</evidence>
<evidence type="ECO:0000256" key="14">
    <source>
        <dbReference type="ARBA" id="ARBA00022801"/>
    </source>
</evidence>
<comment type="catalytic activity">
    <reaction evidence="1">
        <text>D-ribulose 5-phosphate = (2S)-2-hydroxy-3-oxobutyl phosphate + formate + H(+)</text>
        <dbReference type="Rhea" id="RHEA:18457"/>
        <dbReference type="ChEBI" id="CHEBI:15378"/>
        <dbReference type="ChEBI" id="CHEBI:15740"/>
        <dbReference type="ChEBI" id="CHEBI:58121"/>
        <dbReference type="ChEBI" id="CHEBI:58830"/>
        <dbReference type="EC" id="4.1.99.12"/>
    </reaction>
</comment>
<comment type="similarity">
    <text evidence="6">In the N-terminal section; belongs to the DHBP synthase family.</text>
</comment>
<dbReference type="GO" id="GO:0003935">
    <property type="term" value="F:GTP cyclohydrolase II activity"/>
    <property type="evidence" value="ECO:0007669"/>
    <property type="project" value="UniProtKB-EC"/>
</dbReference>
<keyword evidence="12" id="KW-0479">Metal-binding</keyword>
<dbReference type="PANTHER" id="PTHR21327:SF18">
    <property type="entry name" value="3,4-DIHYDROXY-2-BUTANONE 4-PHOSPHATE SYNTHASE"/>
    <property type="match status" value="1"/>
</dbReference>
<dbReference type="Gene3D" id="3.90.870.10">
    <property type="entry name" value="DHBP synthase"/>
    <property type="match status" value="1"/>
</dbReference>
<dbReference type="Pfam" id="PF00925">
    <property type="entry name" value="GTP_cyclohydro2"/>
    <property type="match status" value="1"/>
</dbReference>
<dbReference type="InterPro" id="IPR000422">
    <property type="entry name" value="DHBP_synthase_RibB"/>
</dbReference>
<evidence type="ECO:0000256" key="11">
    <source>
        <dbReference type="ARBA" id="ARBA00022619"/>
    </source>
</evidence>
<dbReference type="GO" id="GO:0008686">
    <property type="term" value="F:3,4-dihydroxy-2-butanone-4-phosphate synthase activity"/>
    <property type="evidence" value="ECO:0007669"/>
    <property type="project" value="UniProtKB-EC"/>
</dbReference>
<dbReference type="NCBIfam" id="NF001591">
    <property type="entry name" value="PRK00393.1"/>
    <property type="match status" value="1"/>
</dbReference>
<dbReference type="GO" id="GO:0009231">
    <property type="term" value="P:riboflavin biosynthetic process"/>
    <property type="evidence" value="ECO:0007669"/>
    <property type="project" value="UniProtKB-UniPathway"/>
</dbReference>
<dbReference type="PIRSF" id="PIRSF001259">
    <property type="entry name" value="RibA"/>
    <property type="match status" value="1"/>
</dbReference>
<evidence type="ECO:0000256" key="4">
    <source>
        <dbReference type="ARBA" id="ARBA00004853"/>
    </source>
</evidence>
<keyword evidence="16" id="KW-0342">GTP-binding</keyword>
<dbReference type="EC" id="3.5.4.25" evidence="9"/>
<evidence type="ECO:0000256" key="2">
    <source>
        <dbReference type="ARBA" id="ARBA00001947"/>
    </source>
</evidence>
<dbReference type="GO" id="GO:0005829">
    <property type="term" value="C:cytosol"/>
    <property type="evidence" value="ECO:0007669"/>
    <property type="project" value="TreeGrafter"/>
</dbReference>
<evidence type="ECO:0000259" key="18">
    <source>
        <dbReference type="Pfam" id="PF00925"/>
    </source>
</evidence>
<keyword evidence="11" id="KW-0686">Riboflavin biosynthesis</keyword>
<dbReference type="GO" id="GO:0005525">
    <property type="term" value="F:GTP binding"/>
    <property type="evidence" value="ECO:0007669"/>
    <property type="project" value="UniProtKB-KW"/>
</dbReference>
<dbReference type="UniPathway" id="UPA00275">
    <property type="reaction ID" value="UER00399"/>
</dbReference>
<evidence type="ECO:0000256" key="15">
    <source>
        <dbReference type="ARBA" id="ARBA00022833"/>
    </source>
</evidence>
<evidence type="ECO:0000313" key="20">
    <source>
        <dbReference type="Proteomes" id="UP000321934"/>
    </source>
</evidence>
<reference evidence="19 20" key="1">
    <citation type="journal article" date="2019" name="ISME J.">
        <title>Deianiraea, an extracellular bacterium associated with the ciliate Paramecium, suggests an alternative scenario for the evolution of Rickettsiales.</title>
        <authorList>
            <person name="Castelli M."/>
            <person name="Sabaneyeva E."/>
            <person name="Lanzoni O."/>
            <person name="Lebedeva N."/>
            <person name="Floriano A.M."/>
            <person name="Gaiarsa S."/>
            <person name="Benken K."/>
            <person name="Modeo L."/>
            <person name="Bandi C."/>
            <person name="Potekhin A."/>
            <person name="Sassera D."/>
            <person name="Petroni G."/>
        </authorList>
    </citation>
    <scope>NUCLEOTIDE SEQUENCE [LARGE SCALE GENOMIC DNA]</scope>
    <source>
        <strain evidence="19">CyL4-1</strain>
    </source>
</reference>
<dbReference type="OrthoDB" id="9793111at2"/>
<keyword evidence="14" id="KW-0378">Hydrolase</keyword>
<evidence type="ECO:0000256" key="17">
    <source>
        <dbReference type="ARBA" id="ARBA00049295"/>
    </source>
</evidence>
<dbReference type="CDD" id="cd00641">
    <property type="entry name" value="GTP_cyclohydro2"/>
    <property type="match status" value="1"/>
</dbReference>
<evidence type="ECO:0000256" key="12">
    <source>
        <dbReference type="ARBA" id="ARBA00022723"/>
    </source>
</evidence>
<keyword evidence="20" id="KW-1185">Reference proteome</keyword>
<dbReference type="Proteomes" id="UP000321934">
    <property type="component" value="Chromosome"/>
</dbReference>
<dbReference type="EC" id="4.1.99.12" evidence="8"/>
<comment type="pathway">
    <text evidence="4">Cofactor biosynthesis; riboflavin biosynthesis; 5-amino-6-(D-ribitylamino)uracil from GTP: step 1/4.</text>
</comment>
<dbReference type="GO" id="GO:0046872">
    <property type="term" value="F:metal ion binding"/>
    <property type="evidence" value="ECO:0007669"/>
    <property type="project" value="UniProtKB-KW"/>
</dbReference>
<evidence type="ECO:0000256" key="10">
    <source>
        <dbReference type="ARBA" id="ARBA00018836"/>
    </source>
</evidence>
<comment type="pathway">
    <text evidence="5">Cofactor biosynthesis; riboflavin biosynthesis; 2-hydroxy-3-oxobutyl phosphate from D-ribulose 5-phosphate: step 1/1.</text>
</comment>
<organism evidence="19 20">
    <name type="scientific">Candidatus Deianiraea vastatrix</name>
    <dbReference type="NCBI Taxonomy" id="2163644"/>
    <lineage>
        <taxon>Bacteria</taxon>
        <taxon>Pseudomonadati</taxon>
        <taxon>Pseudomonadota</taxon>
        <taxon>Alphaproteobacteria</taxon>
        <taxon>Rickettsiales</taxon>
        <taxon>Candidatus Deianiraeaceae</taxon>
        <taxon>Candidatus Deianiraea</taxon>
    </lineage>
</organism>
<gene>
    <name evidence="19" type="ORF">Deia_00748</name>
</gene>
<dbReference type="InterPro" id="IPR032677">
    <property type="entry name" value="GTP_cyclohydro_II"/>
</dbReference>
<keyword evidence="13" id="KW-0547">Nucleotide-binding</keyword>
<evidence type="ECO:0000256" key="9">
    <source>
        <dbReference type="ARBA" id="ARBA00012762"/>
    </source>
</evidence>
<evidence type="ECO:0000256" key="8">
    <source>
        <dbReference type="ARBA" id="ARBA00012153"/>
    </source>
</evidence>
<evidence type="ECO:0000256" key="6">
    <source>
        <dbReference type="ARBA" id="ARBA00005520"/>
    </source>
</evidence>
<comment type="function">
    <text evidence="3">Catalyzes the conversion of D-ribulose 5-phosphate to formate and 3,4-dihydroxy-2-butanone 4-phosphate.</text>
</comment>
<dbReference type="RefSeq" id="WP_146820804.1">
    <property type="nucleotide sequence ID" value="NZ_CP029077.1"/>
</dbReference>
<sequence>MSNNIELALHEIKNNKMIIIANNANESDIPAIFCPANFIDVGKIDFCKKYSSGELYLLISQAFLTKFDEKSRCSILNNGLVSYKNKSSNDVYCDIKDAVVDFNADKASIKASQTDILKLPDVQNSCLEIVQFAGFEGAAVICELMDENGKMLRGDGLMEFAKKHGICVVSTDEIKRYKIANVPFIQRTASTNLPTDFGTMQMHVYQNPITKIEHIVMMSNSENRFTKGQKPLIRVHSECITSEVFFSKKCDCKQQLSNSMKKVIESGCGAVIYLRGQEGRGIGITNKIRAYSLQEEGFNTIDANKKLGLPVDARDFTDAVSILYDLQVEKFNLYTGNPNKGKFLNEYGFSFDIISPQVELNEHNNRYLHDKVEKMGHGLVFGN</sequence>
<dbReference type="InterPro" id="IPR000926">
    <property type="entry name" value="RibA"/>
</dbReference>
<feature type="domain" description="GTP cyclohydrolase II" evidence="18">
    <location>
        <begin position="187"/>
        <end position="349"/>
    </location>
</feature>
<dbReference type="SUPFAM" id="SSF55821">
    <property type="entry name" value="YrdC/RibB"/>
    <property type="match status" value="1"/>
</dbReference>
<comment type="similarity">
    <text evidence="7">In the C-terminal section; belongs to the GTP cyclohydrolase II family.</text>
</comment>
<evidence type="ECO:0000256" key="7">
    <source>
        <dbReference type="ARBA" id="ARBA00008976"/>
    </source>
</evidence>
<protein>
    <recommendedName>
        <fullName evidence="10">3,4-dihydroxy-2-butanone 4-phosphate synthase</fullName>
        <ecNumber evidence="9">3.5.4.25</ecNumber>
        <ecNumber evidence="8">4.1.99.12</ecNumber>
    </recommendedName>
</protein>
<evidence type="ECO:0000313" key="19">
    <source>
        <dbReference type="EMBL" id="QED23538.1"/>
    </source>
</evidence>
<dbReference type="InterPro" id="IPR017945">
    <property type="entry name" value="DHBP_synth_RibB-like_a/b_dom"/>
</dbReference>
<dbReference type="PANTHER" id="PTHR21327">
    <property type="entry name" value="GTP CYCLOHYDROLASE II-RELATED"/>
    <property type="match status" value="1"/>
</dbReference>
<evidence type="ECO:0000256" key="3">
    <source>
        <dbReference type="ARBA" id="ARBA00002284"/>
    </source>
</evidence>
<evidence type="ECO:0000256" key="1">
    <source>
        <dbReference type="ARBA" id="ARBA00000141"/>
    </source>
</evidence>